<dbReference type="GO" id="GO:0003677">
    <property type="term" value="F:DNA binding"/>
    <property type="evidence" value="ECO:0007669"/>
    <property type="project" value="UniProtKB-KW"/>
</dbReference>
<gene>
    <name evidence="5" type="ORF">H4W29_005396</name>
</gene>
<evidence type="ECO:0000256" key="2">
    <source>
        <dbReference type="ARBA" id="ARBA00023125"/>
    </source>
</evidence>
<keyword evidence="1" id="KW-0805">Transcription regulation</keyword>
<dbReference type="CDD" id="cd07377">
    <property type="entry name" value="WHTH_GntR"/>
    <property type="match status" value="1"/>
</dbReference>
<dbReference type="Pfam" id="PF00392">
    <property type="entry name" value="GntR"/>
    <property type="match status" value="1"/>
</dbReference>
<dbReference type="Gene3D" id="1.10.10.10">
    <property type="entry name" value="Winged helix-like DNA-binding domain superfamily/Winged helix DNA-binding domain"/>
    <property type="match status" value="1"/>
</dbReference>
<evidence type="ECO:0000256" key="1">
    <source>
        <dbReference type="ARBA" id="ARBA00023015"/>
    </source>
</evidence>
<reference evidence="5 6" key="1">
    <citation type="submission" date="2020-10" db="EMBL/GenBank/DDBJ databases">
        <title>Sequencing the genomes of 1000 actinobacteria strains.</title>
        <authorList>
            <person name="Klenk H.-P."/>
        </authorList>
    </citation>
    <scope>NUCLEOTIDE SEQUENCE [LARGE SCALE GENOMIC DNA]</scope>
    <source>
        <strain evidence="5 6">DSM 7307</strain>
    </source>
</reference>
<dbReference type="SUPFAM" id="SSF46785">
    <property type="entry name" value="Winged helix' DNA-binding domain"/>
    <property type="match status" value="1"/>
</dbReference>
<organism evidence="5 6">
    <name type="scientific">Rhizobium viscosum</name>
    <name type="common">Arthrobacter viscosus</name>
    <dbReference type="NCBI Taxonomy" id="1673"/>
    <lineage>
        <taxon>Bacteria</taxon>
        <taxon>Pseudomonadati</taxon>
        <taxon>Pseudomonadota</taxon>
        <taxon>Alphaproteobacteria</taxon>
        <taxon>Hyphomicrobiales</taxon>
        <taxon>Rhizobiaceae</taxon>
        <taxon>Rhizobium/Agrobacterium group</taxon>
        <taxon>Rhizobium</taxon>
    </lineage>
</organism>
<name>A0ABR9IY64_RHIVS</name>
<dbReference type="Proteomes" id="UP000620262">
    <property type="component" value="Unassembled WGS sequence"/>
</dbReference>
<dbReference type="Gene3D" id="1.20.120.530">
    <property type="entry name" value="GntR ligand-binding domain-like"/>
    <property type="match status" value="1"/>
</dbReference>
<keyword evidence="3" id="KW-0804">Transcription</keyword>
<dbReference type="SMART" id="SM00895">
    <property type="entry name" value="FCD"/>
    <property type="match status" value="1"/>
</dbReference>
<dbReference type="PANTHER" id="PTHR43537">
    <property type="entry name" value="TRANSCRIPTIONAL REGULATOR, GNTR FAMILY"/>
    <property type="match status" value="1"/>
</dbReference>
<dbReference type="Pfam" id="PF07729">
    <property type="entry name" value="FCD"/>
    <property type="match status" value="1"/>
</dbReference>
<accession>A0ABR9IY64</accession>
<dbReference type="InterPro" id="IPR000524">
    <property type="entry name" value="Tscrpt_reg_HTH_GntR"/>
</dbReference>
<protein>
    <submittedName>
        <fullName evidence="5">DNA-binding GntR family transcriptional regulator</fullName>
    </submittedName>
</protein>
<sequence>MIKNTDTIAALRIETPPATLREIALERMRRAIISGLFEPGARLVERTLCDHLGVSRSVIREVIRHLEAEGLVEMVAKQGPIVARLEWDDARQIYEIRAALEATAVADCARVATDEVKAQLRESLDELDRTSRQNSPLGILDATTTFYEIIFRTGGHTIAWDIVSRLNSRISRLRVMTLSSANRMASGPAQIREIFAGIERNDPEAAARACRAHVAAAAMIAETILGKKPSSVLPASE</sequence>
<evidence type="ECO:0000313" key="6">
    <source>
        <dbReference type="Proteomes" id="UP000620262"/>
    </source>
</evidence>
<dbReference type="InterPro" id="IPR008920">
    <property type="entry name" value="TF_FadR/GntR_C"/>
</dbReference>
<dbReference type="InterPro" id="IPR011711">
    <property type="entry name" value="GntR_C"/>
</dbReference>
<evidence type="ECO:0000259" key="4">
    <source>
        <dbReference type="PROSITE" id="PS50949"/>
    </source>
</evidence>
<comment type="caution">
    <text evidence="5">The sequence shown here is derived from an EMBL/GenBank/DDBJ whole genome shotgun (WGS) entry which is preliminary data.</text>
</comment>
<evidence type="ECO:0000313" key="5">
    <source>
        <dbReference type="EMBL" id="MBE1508151.1"/>
    </source>
</evidence>
<dbReference type="SMART" id="SM00345">
    <property type="entry name" value="HTH_GNTR"/>
    <property type="match status" value="1"/>
</dbReference>
<keyword evidence="6" id="KW-1185">Reference proteome</keyword>
<dbReference type="RefSeq" id="WP_192731796.1">
    <property type="nucleotide sequence ID" value="NZ_BAAAVL010000002.1"/>
</dbReference>
<dbReference type="InterPro" id="IPR036388">
    <property type="entry name" value="WH-like_DNA-bd_sf"/>
</dbReference>
<dbReference type="SUPFAM" id="SSF48008">
    <property type="entry name" value="GntR ligand-binding domain-like"/>
    <property type="match status" value="1"/>
</dbReference>
<dbReference type="PRINTS" id="PR00035">
    <property type="entry name" value="HTHGNTR"/>
</dbReference>
<dbReference type="PROSITE" id="PS50949">
    <property type="entry name" value="HTH_GNTR"/>
    <property type="match status" value="1"/>
</dbReference>
<feature type="domain" description="HTH gntR-type" evidence="4">
    <location>
        <begin position="18"/>
        <end position="85"/>
    </location>
</feature>
<dbReference type="InterPro" id="IPR036390">
    <property type="entry name" value="WH_DNA-bd_sf"/>
</dbReference>
<proteinExistence type="predicted"/>
<dbReference type="EMBL" id="JADBEC010000002">
    <property type="protein sequence ID" value="MBE1508151.1"/>
    <property type="molecule type" value="Genomic_DNA"/>
</dbReference>
<keyword evidence="2 5" id="KW-0238">DNA-binding</keyword>
<evidence type="ECO:0000256" key="3">
    <source>
        <dbReference type="ARBA" id="ARBA00023163"/>
    </source>
</evidence>
<dbReference type="PANTHER" id="PTHR43537:SF24">
    <property type="entry name" value="GLUCONATE OPERON TRANSCRIPTIONAL REPRESSOR"/>
    <property type="match status" value="1"/>
</dbReference>